<feature type="transmembrane region" description="Helical" evidence="5">
    <location>
        <begin position="479"/>
        <end position="498"/>
    </location>
</feature>
<name>A0A067TC53_GALM3</name>
<keyword evidence="2 5" id="KW-0812">Transmembrane</keyword>
<feature type="transmembrane region" description="Helical" evidence="5">
    <location>
        <begin position="510"/>
        <end position="529"/>
    </location>
</feature>
<evidence type="ECO:0000313" key="7">
    <source>
        <dbReference type="EMBL" id="KDR77434.1"/>
    </source>
</evidence>
<dbReference type="InterPro" id="IPR011701">
    <property type="entry name" value="MFS"/>
</dbReference>
<comment type="subcellular location">
    <subcellularLocation>
        <location evidence="1">Membrane</location>
        <topology evidence="1">Multi-pass membrane protein</topology>
    </subcellularLocation>
</comment>
<dbReference type="GO" id="GO:0022857">
    <property type="term" value="F:transmembrane transporter activity"/>
    <property type="evidence" value="ECO:0007669"/>
    <property type="project" value="InterPro"/>
</dbReference>
<feature type="transmembrane region" description="Helical" evidence="5">
    <location>
        <begin position="337"/>
        <end position="358"/>
    </location>
</feature>
<feature type="transmembrane region" description="Helical" evidence="5">
    <location>
        <begin position="109"/>
        <end position="129"/>
    </location>
</feature>
<dbReference type="OrthoDB" id="2585655at2759"/>
<dbReference type="AlphaFoldDB" id="A0A067TC53"/>
<gene>
    <name evidence="7" type="ORF">GALMADRAFT_155380</name>
</gene>
<dbReference type="InterPro" id="IPR020846">
    <property type="entry name" value="MFS_dom"/>
</dbReference>
<feature type="transmembrane region" description="Helical" evidence="5">
    <location>
        <begin position="370"/>
        <end position="394"/>
    </location>
</feature>
<feature type="transmembrane region" description="Helical" evidence="5">
    <location>
        <begin position="441"/>
        <end position="467"/>
    </location>
</feature>
<dbReference type="Proteomes" id="UP000027222">
    <property type="component" value="Unassembled WGS sequence"/>
</dbReference>
<sequence>MAMTEPNAIERPAPVISVPEPARPTLLKSRTETSEAFSTTSTIIPEPCYDIEHAPVKNDPREWSSFRKNSILALIAFASLIASLSSNIQNPAVEEMEADLPATSSQFSLSISMFSLVQGLMPLLWSAISEVKGRKLVYLTSIALFSLGSIIVALSRHIGPVIGFRVLQAAGSSAVMAIGAASLADIFDPEERGRKMGIYYAAPLLGPALGPVFGGILTSVWGWRAIFWFLALVSGTIFFAFAFFFQDTYRRERSLVYQKVLKQRLSNVPVPKTNVPSMTGRGCLKANKSDVNIAMESTGSKEMARDAIFPVPTPRLSITDVNPFKPLFLVVRRKNNFLVLLSSGLFFGYNLLVVYATSRTLATSYHYSPLKIGLVTLSFGAGCISGSVLGGHWSDRQLAALKAANGGNSYPEMRLKSTLIGICLLPPFVLGFGWLCQATVHISAICIFLFLEGFFSIWIYCITLAYIVDANTGMSSTAVAANSAFRGLAAFVGTEVAVPLQDGLGDGWLYTVWAAVLAFSGVCMLLVWWKGAQWRIEAQARETENETR</sequence>
<keyword evidence="8" id="KW-1185">Reference proteome</keyword>
<feature type="transmembrane region" description="Helical" evidence="5">
    <location>
        <begin position="415"/>
        <end position="435"/>
    </location>
</feature>
<dbReference type="PANTHER" id="PTHR23502">
    <property type="entry name" value="MAJOR FACILITATOR SUPERFAMILY"/>
    <property type="match status" value="1"/>
</dbReference>
<reference evidence="8" key="1">
    <citation type="journal article" date="2014" name="Proc. Natl. Acad. Sci. U.S.A.">
        <title>Extensive sampling of basidiomycete genomes demonstrates inadequacy of the white-rot/brown-rot paradigm for wood decay fungi.</title>
        <authorList>
            <person name="Riley R."/>
            <person name="Salamov A.A."/>
            <person name="Brown D.W."/>
            <person name="Nagy L.G."/>
            <person name="Floudas D."/>
            <person name="Held B.W."/>
            <person name="Levasseur A."/>
            <person name="Lombard V."/>
            <person name="Morin E."/>
            <person name="Otillar R."/>
            <person name="Lindquist E.A."/>
            <person name="Sun H."/>
            <person name="LaButti K.M."/>
            <person name="Schmutz J."/>
            <person name="Jabbour D."/>
            <person name="Luo H."/>
            <person name="Baker S.E."/>
            <person name="Pisabarro A.G."/>
            <person name="Walton J.D."/>
            <person name="Blanchette R.A."/>
            <person name="Henrissat B."/>
            <person name="Martin F."/>
            <person name="Cullen D."/>
            <person name="Hibbett D.S."/>
            <person name="Grigoriev I.V."/>
        </authorList>
    </citation>
    <scope>NUCLEOTIDE SEQUENCE [LARGE SCALE GENOMIC DNA]</scope>
    <source>
        <strain evidence="8">CBS 339.88</strain>
    </source>
</reference>
<dbReference type="SUPFAM" id="SSF103473">
    <property type="entry name" value="MFS general substrate transporter"/>
    <property type="match status" value="1"/>
</dbReference>
<feature type="domain" description="Major facilitator superfamily (MFS) profile" evidence="6">
    <location>
        <begin position="71"/>
        <end position="532"/>
    </location>
</feature>
<feature type="transmembrane region" description="Helical" evidence="5">
    <location>
        <begin position="71"/>
        <end position="89"/>
    </location>
</feature>
<protein>
    <recommendedName>
        <fullName evidence="6">Major facilitator superfamily (MFS) profile domain-containing protein</fullName>
    </recommendedName>
</protein>
<accession>A0A067TC53</accession>
<dbReference type="PROSITE" id="PS50850">
    <property type="entry name" value="MFS"/>
    <property type="match status" value="1"/>
</dbReference>
<feature type="transmembrane region" description="Helical" evidence="5">
    <location>
        <begin position="166"/>
        <end position="187"/>
    </location>
</feature>
<dbReference type="HOGENOM" id="CLU_008455_8_5_1"/>
<keyword evidence="4 5" id="KW-0472">Membrane</keyword>
<dbReference type="InterPro" id="IPR036259">
    <property type="entry name" value="MFS_trans_sf"/>
</dbReference>
<dbReference type="EMBL" id="KL142376">
    <property type="protein sequence ID" value="KDR77434.1"/>
    <property type="molecule type" value="Genomic_DNA"/>
</dbReference>
<feature type="transmembrane region" description="Helical" evidence="5">
    <location>
        <begin position="136"/>
        <end position="154"/>
    </location>
</feature>
<dbReference type="Pfam" id="PF07690">
    <property type="entry name" value="MFS_1"/>
    <property type="match status" value="1"/>
</dbReference>
<dbReference type="Gene3D" id="1.20.1250.20">
    <property type="entry name" value="MFS general substrate transporter like domains"/>
    <property type="match status" value="1"/>
</dbReference>
<proteinExistence type="predicted"/>
<dbReference type="STRING" id="685588.A0A067TC53"/>
<evidence type="ECO:0000313" key="8">
    <source>
        <dbReference type="Proteomes" id="UP000027222"/>
    </source>
</evidence>
<dbReference type="PANTHER" id="PTHR23502:SF5">
    <property type="entry name" value="QUINIDINE RESISTANCE PROTEIN 3"/>
    <property type="match status" value="1"/>
</dbReference>
<evidence type="ECO:0000259" key="6">
    <source>
        <dbReference type="PROSITE" id="PS50850"/>
    </source>
</evidence>
<keyword evidence="3 5" id="KW-1133">Transmembrane helix</keyword>
<feature type="transmembrane region" description="Helical" evidence="5">
    <location>
        <begin position="199"/>
        <end position="220"/>
    </location>
</feature>
<feature type="transmembrane region" description="Helical" evidence="5">
    <location>
        <begin position="226"/>
        <end position="245"/>
    </location>
</feature>
<dbReference type="GO" id="GO:0005886">
    <property type="term" value="C:plasma membrane"/>
    <property type="evidence" value="ECO:0007669"/>
    <property type="project" value="TreeGrafter"/>
</dbReference>
<evidence type="ECO:0000256" key="4">
    <source>
        <dbReference type="ARBA" id="ARBA00023136"/>
    </source>
</evidence>
<evidence type="ECO:0000256" key="1">
    <source>
        <dbReference type="ARBA" id="ARBA00004141"/>
    </source>
</evidence>
<dbReference type="Gene3D" id="1.20.1720.10">
    <property type="entry name" value="Multidrug resistance protein D"/>
    <property type="match status" value="1"/>
</dbReference>
<evidence type="ECO:0000256" key="3">
    <source>
        <dbReference type="ARBA" id="ARBA00022989"/>
    </source>
</evidence>
<evidence type="ECO:0000256" key="2">
    <source>
        <dbReference type="ARBA" id="ARBA00022692"/>
    </source>
</evidence>
<evidence type="ECO:0000256" key="5">
    <source>
        <dbReference type="SAM" id="Phobius"/>
    </source>
</evidence>
<organism evidence="7 8">
    <name type="scientific">Galerina marginata (strain CBS 339.88)</name>
    <dbReference type="NCBI Taxonomy" id="685588"/>
    <lineage>
        <taxon>Eukaryota</taxon>
        <taxon>Fungi</taxon>
        <taxon>Dikarya</taxon>
        <taxon>Basidiomycota</taxon>
        <taxon>Agaricomycotina</taxon>
        <taxon>Agaricomycetes</taxon>
        <taxon>Agaricomycetidae</taxon>
        <taxon>Agaricales</taxon>
        <taxon>Agaricineae</taxon>
        <taxon>Strophariaceae</taxon>
        <taxon>Galerina</taxon>
    </lineage>
</organism>